<dbReference type="EMBL" id="CACRXK020029069">
    <property type="protein sequence ID" value="CAB4041876.1"/>
    <property type="molecule type" value="Genomic_DNA"/>
</dbReference>
<evidence type="ECO:0000256" key="7">
    <source>
        <dbReference type="ARBA" id="ARBA00022723"/>
    </source>
</evidence>
<organism evidence="15 16">
    <name type="scientific">Paramuricea clavata</name>
    <name type="common">Red gorgonian</name>
    <name type="synonym">Violescent sea-whip</name>
    <dbReference type="NCBI Taxonomy" id="317549"/>
    <lineage>
        <taxon>Eukaryota</taxon>
        <taxon>Metazoa</taxon>
        <taxon>Cnidaria</taxon>
        <taxon>Anthozoa</taxon>
        <taxon>Octocorallia</taxon>
        <taxon>Malacalcyonacea</taxon>
        <taxon>Plexauridae</taxon>
        <taxon>Paramuricea</taxon>
    </lineage>
</organism>
<protein>
    <recommendedName>
        <fullName evidence="4">isocitrate dehydrogenase (NADP(+))</fullName>
        <ecNumber evidence="4">1.1.1.42</ecNumber>
    </recommendedName>
    <alternativeName>
        <fullName evidence="12">NADP(+)-specific ICDH</fullName>
    </alternativeName>
    <alternativeName>
        <fullName evidence="13">Oxalosuccinate decarboxylase</fullName>
    </alternativeName>
</protein>
<evidence type="ECO:0000256" key="4">
    <source>
        <dbReference type="ARBA" id="ARBA00013013"/>
    </source>
</evidence>
<evidence type="ECO:0000256" key="8">
    <source>
        <dbReference type="ARBA" id="ARBA00022842"/>
    </source>
</evidence>
<comment type="similarity">
    <text evidence="3">Belongs to the isocitrate and isopropylmalate dehydrogenases family.</text>
</comment>
<keyword evidence="6" id="KW-0816">Tricarboxylic acid cycle</keyword>
<comment type="cofactor">
    <cofactor evidence="1">
        <name>Mn(2+)</name>
        <dbReference type="ChEBI" id="CHEBI:29035"/>
    </cofactor>
</comment>
<dbReference type="SUPFAM" id="SSF53659">
    <property type="entry name" value="Isocitrate/Isopropylmalate dehydrogenase-like"/>
    <property type="match status" value="1"/>
</dbReference>
<dbReference type="GO" id="GO:0005777">
    <property type="term" value="C:peroxisome"/>
    <property type="evidence" value="ECO:0007669"/>
    <property type="project" value="TreeGrafter"/>
</dbReference>
<dbReference type="GO" id="GO:0006739">
    <property type="term" value="P:NADP+ metabolic process"/>
    <property type="evidence" value="ECO:0007669"/>
    <property type="project" value="TreeGrafter"/>
</dbReference>
<dbReference type="InterPro" id="IPR024084">
    <property type="entry name" value="IsoPropMal-DH-like_dom"/>
</dbReference>
<dbReference type="OrthoDB" id="248923at2759"/>
<proteinExistence type="inferred from homology"/>
<dbReference type="GO" id="GO:0005739">
    <property type="term" value="C:mitochondrion"/>
    <property type="evidence" value="ECO:0007669"/>
    <property type="project" value="TreeGrafter"/>
</dbReference>
<evidence type="ECO:0000256" key="13">
    <source>
        <dbReference type="ARBA" id="ARBA00031098"/>
    </source>
</evidence>
<comment type="caution">
    <text evidence="15">The sequence shown here is derived from an EMBL/GenBank/DDBJ whole genome shotgun (WGS) entry which is preliminary data.</text>
</comment>
<dbReference type="GO" id="GO:0000287">
    <property type="term" value="F:magnesium ion binding"/>
    <property type="evidence" value="ECO:0007669"/>
    <property type="project" value="InterPro"/>
</dbReference>
<keyword evidence="8" id="KW-0460">Magnesium</keyword>
<sequence>MSFICGGLNYTTVIVLCFFEVAYAMKSPGGFVWAAKNYDGDVQSDTLAQGYGSLGLMTSVLVCADGKTIEAEAAHGTVTRHYREHQKGNETSTNPIASIYAWTQGLAQRAKLDENDELQK</sequence>
<evidence type="ECO:0000256" key="2">
    <source>
        <dbReference type="ARBA" id="ARBA00001946"/>
    </source>
</evidence>
<dbReference type="GO" id="GO:0006102">
    <property type="term" value="P:isocitrate metabolic process"/>
    <property type="evidence" value="ECO:0007669"/>
    <property type="project" value="InterPro"/>
</dbReference>
<evidence type="ECO:0000256" key="11">
    <source>
        <dbReference type="ARBA" id="ARBA00023211"/>
    </source>
</evidence>
<keyword evidence="11" id="KW-0464">Manganese</keyword>
<evidence type="ECO:0000256" key="10">
    <source>
        <dbReference type="ARBA" id="ARBA00023002"/>
    </source>
</evidence>
<keyword evidence="9" id="KW-0521">NADP</keyword>
<dbReference type="GO" id="GO:0004450">
    <property type="term" value="F:isocitrate dehydrogenase (NADP+) activity"/>
    <property type="evidence" value="ECO:0007669"/>
    <property type="project" value="UniProtKB-EC"/>
</dbReference>
<evidence type="ECO:0000256" key="5">
    <source>
        <dbReference type="ARBA" id="ARBA00022435"/>
    </source>
</evidence>
<reference evidence="15" key="1">
    <citation type="submission" date="2020-04" db="EMBL/GenBank/DDBJ databases">
        <authorList>
            <person name="Alioto T."/>
            <person name="Alioto T."/>
            <person name="Gomez Garrido J."/>
        </authorList>
    </citation>
    <scope>NUCLEOTIDE SEQUENCE</scope>
    <source>
        <strain evidence="15">A484AB</strain>
    </source>
</reference>
<evidence type="ECO:0000256" key="6">
    <source>
        <dbReference type="ARBA" id="ARBA00022532"/>
    </source>
</evidence>
<feature type="domain" description="Isopropylmalate dehydrogenase-like" evidence="14">
    <location>
        <begin position="22"/>
        <end position="115"/>
    </location>
</feature>
<keyword evidence="5" id="KW-0329">Glyoxylate bypass</keyword>
<dbReference type="Proteomes" id="UP001152795">
    <property type="component" value="Unassembled WGS sequence"/>
</dbReference>
<evidence type="ECO:0000256" key="1">
    <source>
        <dbReference type="ARBA" id="ARBA00001936"/>
    </source>
</evidence>
<keyword evidence="10" id="KW-0560">Oxidoreductase</keyword>
<keyword evidence="16" id="KW-1185">Reference proteome</keyword>
<evidence type="ECO:0000259" key="14">
    <source>
        <dbReference type="Pfam" id="PF00180"/>
    </source>
</evidence>
<dbReference type="PANTHER" id="PTHR11822">
    <property type="entry name" value="NADP-SPECIFIC ISOCITRATE DEHYDROGENASE"/>
    <property type="match status" value="1"/>
</dbReference>
<accession>A0A6S7K8B7</accession>
<evidence type="ECO:0000256" key="3">
    <source>
        <dbReference type="ARBA" id="ARBA00007769"/>
    </source>
</evidence>
<evidence type="ECO:0000313" key="15">
    <source>
        <dbReference type="EMBL" id="CAB4041876.1"/>
    </source>
</evidence>
<dbReference type="InterPro" id="IPR004790">
    <property type="entry name" value="Isocitrate_DH_NADP"/>
</dbReference>
<dbReference type="Pfam" id="PF00180">
    <property type="entry name" value="Iso_dh"/>
    <property type="match status" value="1"/>
</dbReference>
<comment type="cofactor">
    <cofactor evidence="2">
        <name>Mg(2+)</name>
        <dbReference type="ChEBI" id="CHEBI:18420"/>
    </cofactor>
</comment>
<gene>
    <name evidence="15" type="ORF">PACLA_8A067740</name>
</gene>
<dbReference type="PANTHER" id="PTHR11822:SF21">
    <property type="entry name" value="ISOCITRATE DEHYDROGENASE [NADP], MITOCHONDRIAL"/>
    <property type="match status" value="1"/>
</dbReference>
<dbReference type="GO" id="GO:0006097">
    <property type="term" value="P:glyoxylate cycle"/>
    <property type="evidence" value="ECO:0007669"/>
    <property type="project" value="UniProtKB-KW"/>
</dbReference>
<name>A0A6S7K8B7_PARCT</name>
<dbReference type="InterPro" id="IPR019818">
    <property type="entry name" value="IsoCit/isopropylmalate_DH_CS"/>
</dbReference>
<dbReference type="Gene3D" id="3.40.718.10">
    <property type="entry name" value="Isopropylmalate Dehydrogenase"/>
    <property type="match status" value="1"/>
</dbReference>
<dbReference type="GO" id="GO:0005829">
    <property type="term" value="C:cytosol"/>
    <property type="evidence" value="ECO:0007669"/>
    <property type="project" value="TreeGrafter"/>
</dbReference>
<dbReference type="AlphaFoldDB" id="A0A6S7K8B7"/>
<dbReference type="GO" id="GO:0006099">
    <property type="term" value="P:tricarboxylic acid cycle"/>
    <property type="evidence" value="ECO:0007669"/>
    <property type="project" value="UniProtKB-KW"/>
</dbReference>
<dbReference type="GO" id="GO:0051287">
    <property type="term" value="F:NAD binding"/>
    <property type="evidence" value="ECO:0007669"/>
    <property type="project" value="InterPro"/>
</dbReference>
<dbReference type="EC" id="1.1.1.42" evidence="4"/>
<evidence type="ECO:0000256" key="9">
    <source>
        <dbReference type="ARBA" id="ARBA00022857"/>
    </source>
</evidence>
<keyword evidence="7" id="KW-0479">Metal-binding</keyword>
<evidence type="ECO:0000313" key="16">
    <source>
        <dbReference type="Proteomes" id="UP001152795"/>
    </source>
</evidence>
<evidence type="ECO:0000256" key="12">
    <source>
        <dbReference type="ARBA" id="ARBA00029990"/>
    </source>
</evidence>
<dbReference type="PROSITE" id="PS00470">
    <property type="entry name" value="IDH_IMDH"/>
    <property type="match status" value="1"/>
</dbReference>